<evidence type="ECO:0000259" key="2">
    <source>
        <dbReference type="Pfam" id="PF12560"/>
    </source>
</evidence>
<evidence type="ECO:0000313" key="4">
    <source>
        <dbReference type="RefSeq" id="XP_035691434.1"/>
    </source>
</evidence>
<protein>
    <submittedName>
        <fullName evidence="4">V(D)J recombination-activating protein 1-like</fullName>
    </submittedName>
</protein>
<dbReference type="Proteomes" id="UP000001554">
    <property type="component" value="Chromosome 11"/>
</dbReference>
<reference evidence="4" key="2">
    <citation type="submission" date="2025-08" db="UniProtKB">
        <authorList>
            <consortium name="RefSeq"/>
        </authorList>
    </citation>
    <scope>IDENTIFICATION</scope>
    <source>
        <strain evidence="4">S238N-H82</strain>
        <tissue evidence="4">Testes</tissue>
    </source>
</reference>
<organism evidence="3 4">
    <name type="scientific">Branchiostoma floridae</name>
    <name type="common">Florida lancelet</name>
    <name type="synonym">Amphioxus</name>
    <dbReference type="NCBI Taxonomy" id="7739"/>
    <lineage>
        <taxon>Eukaryota</taxon>
        <taxon>Metazoa</taxon>
        <taxon>Chordata</taxon>
        <taxon>Cephalochordata</taxon>
        <taxon>Leptocardii</taxon>
        <taxon>Amphioxiformes</taxon>
        <taxon>Branchiostomatidae</taxon>
        <taxon>Branchiostoma</taxon>
    </lineage>
</organism>
<dbReference type="AlphaFoldDB" id="A0A9J7LZS1"/>
<proteinExistence type="predicted"/>
<dbReference type="GeneID" id="118426264"/>
<dbReference type="OrthoDB" id="2441813at2759"/>
<keyword evidence="3" id="KW-1185">Reference proteome</keyword>
<dbReference type="KEGG" id="bfo:118426264"/>
<dbReference type="InterPro" id="IPR035714">
    <property type="entry name" value="RAG1_imp-bd"/>
</dbReference>
<feature type="domain" description="RAG1 importin-binding" evidence="2">
    <location>
        <begin position="44"/>
        <end position="108"/>
    </location>
</feature>
<dbReference type="RefSeq" id="XP_035691434.1">
    <property type="nucleotide sequence ID" value="XM_035835541.1"/>
</dbReference>
<accession>A0A9J7LZS1</accession>
<feature type="region of interest" description="Disordered" evidence="1">
    <location>
        <begin position="138"/>
        <end position="194"/>
    </location>
</feature>
<evidence type="ECO:0000256" key="1">
    <source>
        <dbReference type="SAM" id="MobiDB-lite"/>
    </source>
</evidence>
<reference evidence="3" key="1">
    <citation type="journal article" date="2020" name="Nat. Ecol. Evol.">
        <title>Deeply conserved synteny resolves early events in vertebrate evolution.</title>
        <authorList>
            <person name="Simakov O."/>
            <person name="Marletaz F."/>
            <person name="Yue J.X."/>
            <person name="O'Connell B."/>
            <person name="Jenkins J."/>
            <person name="Brandt A."/>
            <person name="Calef R."/>
            <person name="Tung C.H."/>
            <person name="Huang T.K."/>
            <person name="Schmutz J."/>
            <person name="Satoh N."/>
            <person name="Yu J.K."/>
            <person name="Putnam N.H."/>
            <person name="Green R.E."/>
            <person name="Rokhsar D.S."/>
        </authorList>
    </citation>
    <scope>NUCLEOTIDE SEQUENCE [LARGE SCALE GENOMIC DNA]</scope>
    <source>
        <strain evidence="3">S238N-H82</strain>
    </source>
</reference>
<sequence length="194" mass="21225">MDHKQKLANVCRVCGLRFKFEKGRKPKPVSAFREAVVYLYNGYDVQQDIEDVHPPSVCEKCRRALARVQNLILTGNAPTPMLPTKLPDFGPHGDPCNICVYKQGGYGRPPKKYFFSKVRVPSSAETTATLEPVLSEPTMSDFSKTATPPAMSEPATPPTMSKPAMSEPAMSEPATPPAMSEPAMSEPATLLRPC</sequence>
<dbReference type="Pfam" id="PF12560">
    <property type="entry name" value="RAG1_imp_bd"/>
    <property type="match status" value="1"/>
</dbReference>
<evidence type="ECO:0000313" key="3">
    <source>
        <dbReference type="Proteomes" id="UP000001554"/>
    </source>
</evidence>
<name>A0A9J7LZS1_BRAFL</name>
<gene>
    <name evidence="4" type="primary">LOC118426264</name>
</gene>